<evidence type="ECO:0000256" key="1">
    <source>
        <dbReference type="ARBA" id="ARBA00022741"/>
    </source>
</evidence>
<dbReference type="PRINTS" id="PR00195">
    <property type="entry name" value="DYNAMIN"/>
</dbReference>
<sequence>MNKLMRVFAQANVPNIQLPRIAVVGSQSSGKSSVIEAIVQRDFLPRGSGIVTRRPLVLHLVNESRNADKTEWGEFGHQPGKRILQFPLIRSEIERVTDQEAGNNKGISDKPIFLTIHSPNVVDLILVDLPGLTKVAVGDQPKDIEKQVRDLIESYIKEPLTIILAVSPGNVDLANSDALKLSHKWDPEGNRTLGVITKLDLLDQGTDAADMLQNRVIPLRLGYVGLVMRSQKDISEDKDVKLALKDEEAFFRQHYAYQSFSDRCGTAYLGKTLSKMLLSHVQRFLPDTRNNIQTSVRRIEAELSKYGASPEEQGGFGSVLLRIISEFSNKYAQKLEGEVSDSELEQLKGGARINRVFKELFIDDLSKTNMELGMTEEELFVQMRNSLGVNSALFVPEKCFYQISVKQIERLRAPSLRCLEVAHLECLQLLRTTLTTVDGLERYPKLRLQLIDETTKLLAGMKVSTAEMVNNLIDIEEAYINTRHPEFDSYGCLAAIVREQDQSQQGVPGTARKQDSGLSGAGGGVTTNLGQPPQRTAPRAPADGGSNTDRDQDRGGQGGNPGTDQYNILVQTLTASDSMKVEIVRRLVLMYYNIVRKNIADSAPKAIMHFLVNKSRQNMQNELMTRLYKESLFSSLLAEDEDVSRRRTICLQRLKVLKEAMGILDELSFSSTFYELGQQPMPTFEVPQAGATRGPTRVPERGAEPPRSSPQGSFKPTNGLPPPNQPLGQSLQLPPQSQIPPRTQSPPLQQFRTPQTGQQQIQPPQQPTTGVTLFPQIAMGKKR</sequence>
<proteinExistence type="inferred from homology"/>
<dbReference type="InterPro" id="IPR022812">
    <property type="entry name" value="Dynamin"/>
</dbReference>
<feature type="domain" description="Dynamin-type G" evidence="6">
    <location>
        <begin position="15"/>
        <end position="286"/>
    </location>
</feature>
<feature type="region of interest" description="Disordered" evidence="4">
    <location>
        <begin position="503"/>
        <end position="565"/>
    </location>
</feature>
<organism evidence="7 8">
    <name type="scientific">Streblomastix strix</name>
    <dbReference type="NCBI Taxonomy" id="222440"/>
    <lineage>
        <taxon>Eukaryota</taxon>
        <taxon>Metamonada</taxon>
        <taxon>Preaxostyla</taxon>
        <taxon>Oxymonadida</taxon>
        <taxon>Streblomastigidae</taxon>
        <taxon>Streblomastix</taxon>
    </lineage>
</organism>
<dbReference type="Proteomes" id="UP000324800">
    <property type="component" value="Unassembled WGS sequence"/>
</dbReference>
<dbReference type="OrthoDB" id="5061070at2759"/>
<feature type="domain" description="GED" evidence="5">
    <location>
        <begin position="581"/>
        <end position="672"/>
    </location>
</feature>
<dbReference type="Gene3D" id="1.20.120.1240">
    <property type="entry name" value="Dynamin, middle domain"/>
    <property type="match status" value="1"/>
</dbReference>
<feature type="compositionally biased region" description="Low complexity" evidence="4">
    <location>
        <begin position="749"/>
        <end position="769"/>
    </location>
</feature>
<dbReference type="CDD" id="cd08771">
    <property type="entry name" value="DLP_1"/>
    <property type="match status" value="1"/>
</dbReference>
<evidence type="ECO:0000259" key="6">
    <source>
        <dbReference type="PROSITE" id="PS51718"/>
    </source>
</evidence>
<dbReference type="PANTHER" id="PTHR11566">
    <property type="entry name" value="DYNAMIN"/>
    <property type="match status" value="1"/>
</dbReference>
<comment type="similarity">
    <text evidence="3">Belongs to the TRAFAC class dynamin-like GTPase superfamily. Dynamin/Fzo/YdjA family.</text>
</comment>
<dbReference type="Pfam" id="PF02212">
    <property type="entry name" value="GED"/>
    <property type="match status" value="1"/>
</dbReference>
<keyword evidence="2 3" id="KW-0342">GTP-binding</keyword>
<evidence type="ECO:0000256" key="2">
    <source>
        <dbReference type="ARBA" id="ARBA00023134"/>
    </source>
</evidence>
<accession>A0A5J4WXZ7</accession>
<feature type="region of interest" description="Disordered" evidence="4">
    <location>
        <begin position="683"/>
        <end position="783"/>
    </location>
</feature>
<evidence type="ECO:0000256" key="3">
    <source>
        <dbReference type="RuleBase" id="RU003932"/>
    </source>
</evidence>
<dbReference type="EMBL" id="SNRW01000703">
    <property type="protein sequence ID" value="KAA6399680.1"/>
    <property type="molecule type" value="Genomic_DNA"/>
</dbReference>
<dbReference type="GO" id="GO:0005525">
    <property type="term" value="F:GTP binding"/>
    <property type="evidence" value="ECO:0007669"/>
    <property type="project" value="UniProtKB-KW"/>
</dbReference>
<dbReference type="SUPFAM" id="SSF52540">
    <property type="entry name" value="P-loop containing nucleoside triphosphate hydrolases"/>
    <property type="match status" value="1"/>
</dbReference>
<dbReference type="GO" id="GO:0008017">
    <property type="term" value="F:microtubule binding"/>
    <property type="evidence" value="ECO:0007669"/>
    <property type="project" value="TreeGrafter"/>
</dbReference>
<feature type="compositionally biased region" description="Low complexity" evidence="4">
    <location>
        <begin position="726"/>
        <end position="741"/>
    </location>
</feature>
<dbReference type="AlphaFoldDB" id="A0A5J4WXZ7"/>
<dbReference type="Pfam" id="PF01031">
    <property type="entry name" value="Dynamin_M"/>
    <property type="match status" value="1"/>
</dbReference>
<dbReference type="GO" id="GO:0016020">
    <property type="term" value="C:membrane"/>
    <property type="evidence" value="ECO:0007669"/>
    <property type="project" value="TreeGrafter"/>
</dbReference>
<evidence type="ECO:0000259" key="5">
    <source>
        <dbReference type="PROSITE" id="PS51388"/>
    </source>
</evidence>
<dbReference type="GO" id="GO:0005737">
    <property type="term" value="C:cytoplasm"/>
    <property type="evidence" value="ECO:0007669"/>
    <property type="project" value="TreeGrafter"/>
</dbReference>
<dbReference type="GO" id="GO:0005874">
    <property type="term" value="C:microtubule"/>
    <property type="evidence" value="ECO:0007669"/>
    <property type="project" value="TreeGrafter"/>
</dbReference>
<dbReference type="PROSITE" id="PS51718">
    <property type="entry name" value="G_DYNAMIN_2"/>
    <property type="match status" value="1"/>
</dbReference>
<dbReference type="SMART" id="SM00053">
    <property type="entry name" value="DYNc"/>
    <property type="match status" value="1"/>
</dbReference>
<protein>
    <submittedName>
        <fullName evidence="7">Putative Vacuolar protein sorting-associated protein 1</fullName>
    </submittedName>
</protein>
<dbReference type="Pfam" id="PF00350">
    <property type="entry name" value="Dynamin_N"/>
    <property type="match status" value="1"/>
</dbReference>
<gene>
    <name evidence="7" type="ORF">EZS28_004789</name>
</gene>
<evidence type="ECO:0000313" key="7">
    <source>
        <dbReference type="EMBL" id="KAA6399680.1"/>
    </source>
</evidence>
<name>A0A5J4WXZ7_9EUKA</name>
<feature type="compositionally biased region" description="Low complexity" evidence="4">
    <location>
        <begin position="531"/>
        <end position="542"/>
    </location>
</feature>
<dbReference type="SMART" id="SM00302">
    <property type="entry name" value="GED"/>
    <property type="match status" value="1"/>
</dbReference>
<dbReference type="InterPro" id="IPR030381">
    <property type="entry name" value="G_DYNAMIN_dom"/>
</dbReference>
<dbReference type="InterPro" id="IPR019762">
    <property type="entry name" value="Dynamin_GTPase_CS"/>
</dbReference>
<dbReference type="InterPro" id="IPR045063">
    <property type="entry name" value="Dynamin_N"/>
</dbReference>
<dbReference type="PROSITE" id="PS00410">
    <property type="entry name" value="G_DYNAMIN_1"/>
    <property type="match status" value="1"/>
</dbReference>
<dbReference type="InterPro" id="IPR003130">
    <property type="entry name" value="GED"/>
</dbReference>
<dbReference type="InterPro" id="IPR000375">
    <property type="entry name" value="Dynamin_stalk"/>
</dbReference>
<dbReference type="InterPro" id="IPR020850">
    <property type="entry name" value="GED_dom"/>
</dbReference>
<dbReference type="InterPro" id="IPR001401">
    <property type="entry name" value="Dynamin_GTPase"/>
</dbReference>
<dbReference type="PROSITE" id="PS51388">
    <property type="entry name" value="GED"/>
    <property type="match status" value="1"/>
</dbReference>
<dbReference type="GO" id="GO:0003924">
    <property type="term" value="F:GTPase activity"/>
    <property type="evidence" value="ECO:0007669"/>
    <property type="project" value="InterPro"/>
</dbReference>
<comment type="caution">
    <text evidence="7">The sequence shown here is derived from an EMBL/GenBank/DDBJ whole genome shotgun (WGS) entry which is preliminary data.</text>
</comment>
<reference evidence="7 8" key="1">
    <citation type="submission" date="2019-03" db="EMBL/GenBank/DDBJ databases">
        <title>Single cell metagenomics reveals metabolic interactions within the superorganism composed of flagellate Streblomastix strix and complex community of Bacteroidetes bacteria on its surface.</title>
        <authorList>
            <person name="Treitli S.C."/>
            <person name="Kolisko M."/>
            <person name="Husnik F."/>
            <person name="Keeling P."/>
            <person name="Hampl V."/>
        </authorList>
    </citation>
    <scope>NUCLEOTIDE SEQUENCE [LARGE SCALE GENOMIC DNA]</scope>
    <source>
        <strain evidence="7">ST1C</strain>
    </source>
</reference>
<evidence type="ECO:0000313" key="8">
    <source>
        <dbReference type="Proteomes" id="UP000324800"/>
    </source>
</evidence>
<evidence type="ECO:0000256" key="4">
    <source>
        <dbReference type="SAM" id="MobiDB-lite"/>
    </source>
</evidence>
<keyword evidence="1 3" id="KW-0547">Nucleotide-binding</keyword>
<dbReference type="Gene3D" id="3.40.50.300">
    <property type="entry name" value="P-loop containing nucleotide triphosphate hydrolases"/>
    <property type="match status" value="1"/>
</dbReference>
<dbReference type="InterPro" id="IPR027417">
    <property type="entry name" value="P-loop_NTPase"/>
</dbReference>